<reference evidence="3" key="1">
    <citation type="submission" date="2023-06" db="EMBL/GenBank/DDBJ databases">
        <authorList>
            <consortium name="Lawrence Berkeley National Laboratory"/>
            <person name="Ahrendt S."/>
            <person name="Sahu N."/>
            <person name="Indic B."/>
            <person name="Wong-Bajracharya J."/>
            <person name="Merenyi Z."/>
            <person name="Ke H.-M."/>
            <person name="Monk M."/>
            <person name="Kocsube S."/>
            <person name="Drula E."/>
            <person name="Lipzen A."/>
            <person name="Balint B."/>
            <person name="Henrissat B."/>
            <person name="Andreopoulos B."/>
            <person name="Martin F.M."/>
            <person name="Harder C.B."/>
            <person name="Rigling D."/>
            <person name="Ford K.L."/>
            <person name="Foster G.D."/>
            <person name="Pangilinan J."/>
            <person name="Papanicolaou A."/>
            <person name="Barry K."/>
            <person name="LaButti K."/>
            <person name="Viragh M."/>
            <person name="Koriabine M."/>
            <person name="Yan M."/>
            <person name="Riley R."/>
            <person name="Champramary S."/>
            <person name="Plett K.L."/>
            <person name="Tsai I.J."/>
            <person name="Slot J."/>
            <person name="Sipos G."/>
            <person name="Plett J."/>
            <person name="Nagy L.G."/>
            <person name="Grigoriev I.V."/>
        </authorList>
    </citation>
    <scope>NUCLEOTIDE SEQUENCE</scope>
    <source>
        <strain evidence="3">CCBAS 213</strain>
    </source>
</reference>
<feature type="transmembrane region" description="Helical" evidence="1">
    <location>
        <begin position="172"/>
        <end position="193"/>
    </location>
</feature>
<dbReference type="RefSeq" id="XP_060325442.1">
    <property type="nucleotide sequence ID" value="XM_060484208.1"/>
</dbReference>
<sequence length="324" mass="36001">MLSPPPVPVADSDIPPLGMTFGAVYIGATIGAIFYGITIVQTVIYYKQYPNDPRLFRYAIALLCILDTLHVVTSTHVLYFYLVESFGNWLSLFRTVWSFLLQILLNTLIIVGVQALYAVRIWKFGRNFHVVLPWFIFLAVAASLTAGIYVIYDTYTLPSLFDRPTMRTSVYAVFSTFVGADFFIATTMCYYLHKGRSATSFSSTTKIIMGLMRLVVMSGLATSASSLFALVADIVWPNSFICIAVDSILPKLYITSLLSMLNARNVQMRTGTKEHPVHQTILRFAPHTSGSSGPSDSAERSIDIALSVMERGHSNTCPEDMTFT</sequence>
<feature type="transmembrane region" description="Helical" evidence="1">
    <location>
        <begin position="99"/>
        <end position="119"/>
    </location>
</feature>
<keyword evidence="1" id="KW-0812">Transmembrane</keyword>
<dbReference type="AlphaFoldDB" id="A0AA39JP64"/>
<organism evidence="3 4">
    <name type="scientific">Armillaria tabescens</name>
    <name type="common">Ringless honey mushroom</name>
    <name type="synonym">Agaricus tabescens</name>
    <dbReference type="NCBI Taxonomy" id="1929756"/>
    <lineage>
        <taxon>Eukaryota</taxon>
        <taxon>Fungi</taxon>
        <taxon>Dikarya</taxon>
        <taxon>Basidiomycota</taxon>
        <taxon>Agaricomycotina</taxon>
        <taxon>Agaricomycetes</taxon>
        <taxon>Agaricomycetidae</taxon>
        <taxon>Agaricales</taxon>
        <taxon>Marasmiineae</taxon>
        <taxon>Physalacriaceae</taxon>
        <taxon>Desarmillaria</taxon>
    </lineage>
</organism>
<dbReference type="PANTHER" id="PTHR40465:SF1">
    <property type="entry name" value="DUF6534 DOMAIN-CONTAINING PROTEIN"/>
    <property type="match status" value="1"/>
</dbReference>
<dbReference type="EMBL" id="JAUEPS010000050">
    <property type="protein sequence ID" value="KAK0445301.1"/>
    <property type="molecule type" value="Genomic_DNA"/>
</dbReference>
<keyword evidence="4" id="KW-1185">Reference proteome</keyword>
<name>A0AA39JP64_ARMTA</name>
<feature type="domain" description="DUF6534" evidence="2">
    <location>
        <begin position="179"/>
        <end position="265"/>
    </location>
</feature>
<keyword evidence="1" id="KW-0472">Membrane</keyword>
<gene>
    <name evidence="3" type="ORF">EV420DRAFT_971016</name>
</gene>
<dbReference type="InterPro" id="IPR045339">
    <property type="entry name" value="DUF6534"/>
</dbReference>
<feature type="transmembrane region" description="Helical" evidence="1">
    <location>
        <begin position="131"/>
        <end position="152"/>
    </location>
</feature>
<feature type="transmembrane region" description="Helical" evidence="1">
    <location>
        <begin position="238"/>
        <end position="261"/>
    </location>
</feature>
<evidence type="ECO:0000313" key="4">
    <source>
        <dbReference type="Proteomes" id="UP001175211"/>
    </source>
</evidence>
<dbReference type="Pfam" id="PF20152">
    <property type="entry name" value="DUF6534"/>
    <property type="match status" value="1"/>
</dbReference>
<protein>
    <recommendedName>
        <fullName evidence="2">DUF6534 domain-containing protein</fullName>
    </recommendedName>
</protein>
<feature type="transmembrane region" description="Helical" evidence="1">
    <location>
        <begin position="214"/>
        <end position="232"/>
    </location>
</feature>
<feature type="transmembrane region" description="Helical" evidence="1">
    <location>
        <begin position="20"/>
        <end position="46"/>
    </location>
</feature>
<evidence type="ECO:0000313" key="3">
    <source>
        <dbReference type="EMBL" id="KAK0445301.1"/>
    </source>
</evidence>
<evidence type="ECO:0000256" key="1">
    <source>
        <dbReference type="SAM" id="Phobius"/>
    </source>
</evidence>
<keyword evidence="1" id="KW-1133">Transmembrane helix</keyword>
<evidence type="ECO:0000259" key="2">
    <source>
        <dbReference type="Pfam" id="PF20152"/>
    </source>
</evidence>
<feature type="transmembrane region" description="Helical" evidence="1">
    <location>
        <begin position="58"/>
        <end position="79"/>
    </location>
</feature>
<proteinExistence type="predicted"/>
<dbReference type="Proteomes" id="UP001175211">
    <property type="component" value="Unassembled WGS sequence"/>
</dbReference>
<dbReference type="PANTHER" id="PTHR40465">
    <property type="entry name" value="CHROMOSOME 1, WHOLE GENOME SHOTGUN SEQUENCE"/>
    <property type="match status" value="1"/>
</dbReference>
<comment type="caution">
    <text evidence="3">The sequence shown here is derived from an EMBL/GenBank/DDBJ whole genome shotgun (WGS) entry which is preliminary data.</text>
</comment>
<accession>A0AA39JP64</accession>
<dbReference type="GeneID" id="85367756"/>